<comment type="subcellular location">
    <subcellularLocation>
        <location evidence="1">Virion</location>
    </subcellularLocation>
</comment>
<dbReference type="GeneID" id="22474980"/>
<dbReference type="Proteomes" id="UP000027495">
    <property type="component" value="Segment"/>
</dbReference>
<dbReference type="EMBL" id="KF322026">
    <property type="protein sequence ID" value="AGZ17768.1"/>
    <property type="molecule type" value="Genomic_DNA"/>
</dbReference>
<dbReference type="SUPFAM" id="SSF51126">
    <property type="entry name" value="Pectin lyase-like"/>
    <property type="match status" value="2"/>
</dbReference>
<evidence type="ECO:0000256" key="4">
    <source>
        <dbReference type="ARBA" id="ARBA00022844"/>
    </source>
</evidence>
<accession>A0A067YBJ9</accession>
<dbReference type="GO" id="GO:0098015">
    <property type="term" value="C:virus tail"/>
    <property type="evidence" value="ECO:0007669"/>
    <property type="project" value="UniProtKB-KW"/>
</dbReference>
<reference evidence="8 9" key="1">
    <citation type="journal article" date="2014" name="BMC Genomics">
        <title>Genome sequences characterizing five mutations in RNA polymerase and major capsid of phages [greek small letter phi]A318 and [greek small letter phi]As51 of Vibrio alginolyticus with different burst efficiencies.</title>
        <authorList>
            <person name="Liu W."/>
            <person name="Lin Y.R."/>
            <person name="Lu M.W."/>
            <person name="Sung P.J."/>
            <person name="Wang W.H."/>
            <person name="Lin C.S."/>
        </authorList>
    </citation>
    <scope>NUCLEOTIDE SEQUENCE [LARGE SCALE GENOMIC DNA]</scope>
</reference>
<feature type="domain" description="Rhamnogalacturonase A/B/Epimerase-like pectate lyase" evidence="7">
    <location>
        <begin position="40"/>
        <end position="235"/>
    </location>
</feature>
<keyword evidence="3" id="KW-1227">Viral tail protein</keyword>
<dbReference type="Pfam" id="PF12708">
    <property type="entry name" value="Pect-lyase_RHGA_epim"/>
    <property type="match status" value="1"/>
</dbReference>
<dbReference type="InterPro" id="IPR012334">
    <property type="entry name" value="Pectin_lyas_fold"/>
</dbReference>
<dbReference type="GO" id="GO:0098996">
    <property type="term" value="P:symbiont entry into host cell via disruption of host cell glycocalyx"/>
    <property type="evidence" value="ECO:0007669"/>
    <property type="project" value="UniProtKB-KW"/>
</dbReference>
<evidence type="ECO:0000313" key="8">
    <source>
        <dbReference type="EMBL" id="AGZ17768.1"/>
    </source>
</evidence>
<evidence type="ECO:0000256" key="3">
    <source>
        <dbReference type="ARBA" id="ARBA00022732"/>
    </source>
</evidence>
<evidence type="ECO:0000313" key="9">
    <source>
        <dbReference type="Proteomes" id="UP000027495"/>
    </source>
</evidence>
<sequence length="558" mass="60292">MSLTKLTKPRARWATFRLNVADAVLRSLYEKILDNGVSGKDFGAVGDGIADDTKALELLFSYGGHVRLHPGTYRVSRRVNLSNGTKVIGGGHNSTFILAADKVSGDLTTMIGTSGTSSNLVTDAGIHGVTLDANFKFQSCAFMAWMNSCSFEDIKVRNPLKQLEENYRGGFIVLKSSFIHINKFRAYGIYQHDDISSSEYQSLSFTNSHHCWVKDAYVTQSDKAYHVGGKSSFIHFSEVEAVNTRNNGLYLIEDVSNITFNGFLLKATQEGIVMNADGKDRGIVINDGTISESTSRALALRSGEGYQLSNISVYNCYSGMAQSTNTEYSGVKNLQATNITIKGCKTERPLYLARNKNISISNLKILDAPTFTGNDVCRIAEDCDDISITDLYIDTRSNPLMYGIYIAPETGGSPNITVDGYEFKGITRDFVTKENSADTLFARGKLGQYNGTVKVIKGEGGSIGILSQDASVGAGQSVGEFYHEQSDPSGLGAGKVFSVKTSSLTSVGSTYQTEIYGRDTELVSVIKGGTMTIVLPTSPTGLPSGAIWNDSGTIRVVG</sequence>
<dbReference type="RefSeq" id="YP_009110753.1">
    <property type="nucleotide sequence ID" value="NC_025822.1"/>
</dbReference>
<dbReference type="GO" id="GO:0098994">
    <property type="term" value="P:symbiont entry into host cell via disruption of host cell envelope"/>
    <property type="evidence" value="ECO:0007669"/>
    <property type="project" value="UniProtKB-KW"/>
</dbReference>
<dbReference type="KEGG" id="vg:22474980"/>
<proteinExistence type="predicted"/>
<dbReference type="Gene3D" id="2.160.20.10">
    <property type="entry name" value="Single-stranded right-handed beta-helix, Pectin lyase-like"/>
    <property type="match status" value="1"/>
</dbReference>
<keyword evidence="9" id="KW-1185">Reference proteome</keyword>
<dbReference type="InterPro" id="IPR011050">
    <property type="entry name" value="Pectin_lyase_fold/virulence"/>
</dbReference>
<dbReference type="InterPro" id="IPR024535">
    <property type="entry name" value="RHGA/B-epi-like_pectate_lyase"/>
</dbReference>
<keyword evidence="4" id="KW-0946">Virion</keyword>
<evidence type="ECO:0000256" key="2">
    <source>
        <dbReference type="ARBA" id="ARBA00022717"/>
    </source>
</evidence>
<keyword evidence="2" id="KW-1235">Degradation of host cell envelope components during virus entry</keyword>
<dbReference type="OrthoDB" id="3750at10239"/>
<keyword evidence="6" id="KW-1238">Degradation of host capsule during virus entry</keyword>
<evidence type="ECO:0000259" key="7">
    <source>
        <dbReference type="Pfam" id="PF12708"/>
    </source>
</evidence>
<evidence type="ECO:0000256" key="1">
    <source>
        <dbReference type="ARBA" id="ARBA00004328"/>
    </source>
</evidence>
<evidence type="ECO:0000256" key="5">
    <source>
        <dbReference type="ARBA" id="ARBA00023296"/>
    </source>
</evidence>
<protein>
    <recommendedName>
        <fullName evidence="7">Rhamnogalacturonase A/B/Epimerase-like pectate lyase domain-containing protein</fullName>
    </recommendedName>
</protein>
<organism evidence="8 9">
    <name type="scientific">Vibrio phage phi-A318</name>
    <dbReference type="NCBI Taxonomy" id="1151014"/>
    <lineage>
        <taxon>Viruses</taxon>
        <taxon>Duplodnaviria</taxon>
        <taxon>Heunggongvirae</taxon>
        <taxon>Uroviricota</taxon>
        <taxon>Caudoviricetes</taxon>
        <taxon>Autographivirales</taxon>
        <taxon>Autosignataviridae</taxon>
        <taxon>Colwellvirinae</taxon>
        <taxon>Kaohsiungvirus</taxon>
        <taxon>Kaohsiungvirus A318</taxon>
    </lineage>
</organism>
<keyword evidence="5" id="KW-1160">Virus entry into host cell</keyword>
<name>A0A067YBJ9_9CAUD</name>
<evidence type="ECO:0000256" key="6">
    <source>
        <dbReference type="ARBA" id="ARBA00035731"/>
    </source>
</evidence>